<feature type="region of interest" description="Disordered" evidence="1">
    <location>
        <begin position="105"/>
        <end position="140"/>
    </location>
</feature>
<dbReference type="STRING" id="4572.M8A780"/>
<dbReference type="OMA" id="VAGMDEM"/>
<feature type="region of interest" description="Disordered" evidence="1">
    <location>
        <begin position="154"/>
        <end position="196"/>
    </location>
</feature>
<reference evidence="3" key="1">
    <citation type="journal article" date="2013" name="Nature">
        <title>Draft genome of the wheat A-genome progenitor Triticum urartu.</title>
        <authorList>
            <person name="Ling H.Q."/>
            <person name="Zhao S."/>
            <person name="Liu D."/>
            <person name="Wang J."/>
            <person name="Sun H."/>
            <person name="Zhang C."/>
            <person name="Fan H."/>
            <person name="Li D."/>
            <person name="Dong L."/>
            <person name="Tao Y."/>
            <person name="Gao C."/>
            <person name="Wu H."/>
            <person name="Li Y."/>
            <person name="Cui Y."/>
            <person name="Guo X."/>
            <person name="Zheng S."/>
            <person name="Wang B."/>
            <person name="Yu K."/>
            <person name="Liang Q."/>
            <person name="Yang W."/>
            <person name="Lou X."/>
            <person name="Chen J."/>
            <person name="Feng M."/>
            <person name="Jian J."/>
            <person name="Zhang X."/>
            <person name="Luo G."/>
            <person name="Jiang Y."/>
            <person name="Liu J."/>
            <person name="Wang Z."/>
            <person name="Sha Y."/>
            <person name="Zhang B."/>
            <person name="Wu H."/>
            <person name="Tang D."/>
            <person name="Shen Q."/>
            <person name="Xue P."/>
            <person name="Zou S."/>
            <person name="Wang X."/>
            <person name="Liu X."/>
            <person name="Wang F."/>
            <person name="Yang Y."/>
            <person name="An X."/>
            <person name="Dong Z."/>
            <person name="Zhang K."/>
            <person name="Zhang X."/>
            <person name="Luo M.C."/>
            <person name="Dvorak J."/>
            <person name="Tong Y."/>
            <person name="Wang J."/>
            <person name="Yang H."/>
            <person name="Li Z."/>
            <person name="Wang D."/>
            <person name="Zhang A."/>
            <person name="Wang J."/>
        </authorList>
    </citation>
    <scope>NUCLEOTIDE SEQUENCE</scope>
</reference>
<dbReference type="PROSITE" id="PS51499">
    <property type="entry name" value="APO"/>
    <property type="match status" value="2"/>
</dbReference>
<gene>
    <name evidence="3" type="ORF">TRIUR3_04546</name>
</gene>
<feature type="compositionally biased region" description="Basic and acidic residues" evidence="1">
    <location>
        <begin position="173"/>
        <end position="187"/>
    </location>
</feature>
<dbReference type="GO" id="GO:0003723">
    <property type="term" value="F:RNA binding"/>
    <property type="evidence" value="ECO:0007669"/>
    <property type="project" value="InterPro"/>
</dbReference>
<dbReference type="EMBL" id="KD013782">
    <property type="protein sequence ID" value="EMS67876.1"/>
    <property type="molecule type" value="Genomic_DNA"/>
</dbReference>
<organism evidence="3">
    <name type="scientific">Triticum urartu</name>
    <name type="common">Red wild einkorn</name>
    <name type="synonym">Crithodium urartu</name>
    <dbReference type="NCBI Taxonomy" id="4572"/>
    <lineage>
        <taxon>Eukaryota</taxon>
        <taxon>Viridiplantae</taxon>
        <taxon>Streptophyta</taxon>
        <taxon>Embryophyta</taxon>
        <taxon>Tracheophyta</taxon>
        <taxon>Spermatophyta</taxon>
        <taxon>Magnoliopsida</taxon>
        <taxon>Liliopsida</taxon>
        <taxon>Poales</taxon>
        <taxon>Poaceae</taxon>
        <taxon>BOP clade</taxon>
        <taxon>Pooideae</taxon>
        <taxon>Triticodae</taxon>
        <taxon>Triticeae</taxon>
        <taxon>Triticinae</taxon>
        <taxon>Triticum</taxon>
    </lineage>
</organism>
<feature type="compositionally biased region" description="Low complexity" evidence="1">
    <location>
        <begin position="154"/>
        <end position="170"/>
    </location>
</feature>
<evidence type="ECO:0000259" key="2">
    <source>
        <dbReference type="PROSITE" id="PS51499"/>
    </source>
</evidence>
<proteinExistence type="predicted"/>
<dbReference type="PANTHER" id="PTHR10388">
    <property type="entry name" value="EUKARYOTIC TRANSLATION INITIATION FACTOR SUI1"/>
    <property type="match status" value="1"/>
</dbReference>
<sequence>MAMNKQEWCPAKGGNKGEGKDIRTLVLLVMWKLWKHRNCFDGATPSFHWLLINCVVNVETIFGEQPCQPPLIGGMMASSSPSATGADSGAYSSLSASTIERRISSSLGNEASTRPRHSPAVLPEGTSTEASATPVRSRARAKNSTFTLTFSAASADPAAGSSPGAASGSMRRGGGDRIFLDSGEPRRRNSSTRASSLLVKSPFVSASNRRRICAEGNVFDEMPPAGLLARRVVRGGAEPLVRSVRPLRAWTRWLHGGREPQEEEIPYADVPRPGRKWERKPYVTPMKVLIRRAKEERQARQEAPCRMLEHPPANGLLVPHLVEVAHRVHRARERLLSGLASLVKGDAAIPVKRCRSNGVKCLIRFCSEVHIGDVGHEIRTCEGPNSASRNSLHVWRPGTVRDVLGFPYCYHLFDRVGKPRVVHKEKYVVPRLPAILELCIQAGVDVERYPTKRRTRPVYSIDGRIADFELDDEDGSSEAETSPEAWSYPSPPPQTSSASTAYVGNRTEEEITVREMSSRTLQSWLDMRSGAARLMRKYGVVTCGYCPDVQVGPKGHKVRMCKASKHQQRDGQHAWQEATVDDIVPLNHVWHVRDPAGDSVPLANELKRYYGKAPAVVELCVRAGAPVPVQYRSMMRLDVVPPARDEYDLVA</sequence>
<feature type="domain" description="APO" evidence="2">
    <location>
        <begin position="542"/>
        <end position="629"/>
    </location>
</feature>
<feature type="domain" description="APO" evidence="2">
    <location>
        <begin position="362"/>
        <end position="448"/>
    </location>
</feature>
<protein>
    <recommendedName>
        <fullName evidence="2">APO domain-containing protein</fullName>
    </recommendedName>
</protein>
<evidence type="ECO:0000313" key="3">
    <source>
        <dbReference type="EMBL" id="EMS67876.1"/>
    </source>
</evidence>
<feature type="region of interest" description="Disordered" evidence="1">
    <location>
        <begin position="470"/>
        <end position="503"/>
    </location>
</feature>
<dbReference type="Pfam" id="PF05634">
    <property type="entry name" value="APO_RNA-bind"/>
    <property type="match status" value="2"/>
</dbReference>
<dbReference type="InterPro" id="IPR023342">
    <property type="entry name" value="APO_dom"/>
</dbReference>
<evidence type="ECO:0000256" key="1">
    <source>
        <dbReference type="SAM" id="MobiDB-lite"/>
    </source>
</evidence>
<accession>M8A780</accession>
<dbReference type="eggNOG" id="ENOG502QRU6">
    <property type="taxonomic scope" value="Eukaryota"/>
</dbReference>
<dbReference type="AlphaFoldDB" id="M8A780"/>
<name>M8A780_TRIUA</name>